<proteinExistence type="inferred from homology"/>
<keyword evidence="7" id="KW-0813">Transport</keyword>
<evidence type="ECO:0000256" key="1">
    <source>
        <dbReference type="ARBA" id="ARBA00003420"/>
    </source>
</evidence>
<reference evidence="8 9" key="1">
    <citation type="submission" date="2015-03" db="EMBL/GenBank/DDBJ databases">
        <title>RNA-seq based gene annotation and comparative genomics of four Zymoseptoria species reveal species-specific pathogenicity related genes and transposable element activity.</title>
        <authorList>
            <person name="Grandaubert J."/>
            <person name="Bhattacharyya A."/>
            <person name="Stukenbrock E.H."/>
        </authorList>
    </citation>
    <scope>NUCLEOTIDE SEQUENCE [LARGE SCALE GENOMIC DNA]</scope>
    <source>
        <strain evidence="8 9">Zb18110</strain>
    </source>
</reference>
<evidence type="ECO:0000256" key="3">
    <source>
        <dbReference type="ARBA" id="ARBA00011182"/>
    </source>
</evidence>
<feature type="transmembrane region" description="Helical" evidence="7">
    <location>
        <begin position="109"/>
        <end position="127"/>
    </location>
</feature>
<dbReference type="GO" id="GO:0005789">
    <property type="term" value="C:endoplasmic reticulum membrane"/>
    <property type="evidence" value="ECO:0007669"/>
    <property type="project" value="UniProtKB-SubCell"/>
</dbReference>
<feature type="transmembrane region" description="Helical" evidence="7">
    <location>
        <begin position="77"/>
        <end position="97"/>
    </location>
</feature>
<feature type="transmembrane region" description="Helical" evidence="7">
    <location>
        <begin position="199"/>
        <end position="221"/>
    </location>
</feature>
<evidence type="ECO:0000256" key="5">
    <source>
        <dbReference type="ARBA" id="ARBA00022989"/>
    </source>
</evidence>
<feature type="transmembrane region" description="Helical" evidence="7">
    <location>
        <begin position="263"/>
        <end position="281"/>
    </location>
</feature>
<dbReference type="Proteomes" id="UP000033647">
    <property type="component" value="Unassembled WGS sequence"/>
</dbReference>
<keyword evidence="7" id="KW-0333">Golgi apparatus</keyword>
<keyword evidence="7" id="KW-0256">Endoplasmic reticulum</keyword>
<feature type="transmembrane region" description="Helical" evidence="7">
    <location>
        <begin position="139"/>
        <end position="159"/>
    </location>
</feature>
<feature type="transmembrane region" description="Helical" evidence="7">
    <location>
        <begin position="319"/>
        <end position="335"/>
    </location>
</feature>
<dbReference type="InterPro" id="IPR050186">
    <property type="entry name" value="TPT_transporter"/>
</dbReference>
<organism evidence="8 9">
    <name type="scientific">Zymoseptoria brevis</name>
    <dbReference type="NCBI Taxonomy" id="1047168"/>
    <lineage>
        <taxon>Eukaryota</taxon>
        <taxon>Fungi</taxon>
        <taxon>Dikarya</taxon>
        <taxon>Ascomycota</taxon>
        <taxon>Pezizomycotina</taxon>
        <taxon>Dothideomycetes</taxon>
        <taxon>Dothideomycetidae</taxon>
        <taxon>Mycosphaerellales</taxon>
        <taxon>Mycosphaerellaceae</taxon>
        <taxon>Zymoseptoria</taxon>
    </lineage>
</organism>
<feature type="transmembrane region" description="Helical" evidence="7">
    <location>
        <begin position="233"/>
        <end position="251"/>
    </location>
</feature>
<evidence type="ECO:0000313" key="8">
    <source>
        <dbReference type="EMBL" id="KJX94264.1"/>
    </source>
</evidence>
<dbReference type="PANTHER" id="PTHR11132">
    <property type="entry name" value="SOLUTE CARRIER FAMILY 35"/>
    <property type="match status" value="1"/>
</dbReference>
<feature type="transmembrane region" description="Helical" evidence="7">
    <location>
        <begin position="166"/>
        <end position="184"/>
    </location>
</feature>
<comment type="subcellular location">
    <subcellularLocation>
        <location evidence="7">Golgi apparatus membrane</location>
        <topology evidence="7">Multi-pass membrane protein</topology>
    </subcellularLocation>
    <subcellularLocation>
        <location evidence="7">Cytoplasmic vesicle membrane</location>
        <topology evidence="7">Multi-pass membrane protein</topology>
    </subcellularLocation>
    <subcellularLocation>
        <location evidence="7">Endoplasmic reticulum membrane</location>
        <topology evidence="7">Multi-pass membrane protein</topology>
    </subcellularLocation>
</comment>
<evidence type="ECO:0000313" key="9">
    <source>
        <dbReference type="Proteomes" id="UP000033647"/>
    </source>
</evidence>
<keyword evidence="7" id="KW-0968">Cytoplasmic vesicle</keyword>
<evidence type="ECO:0000256" key="2">
    <source>
        <dbReference type="ARBA" id="ARBA00010425"/>
    </source>
</evidence>
<comment type="caution">
    <text evidence="8">The sequence shown here is derived from an EMBL/GenBank/DDBJ whole genome shotgun (WGS) entry which is preliminary data.</text>
</comment>
<keyword evidence="4 7" id="KW-0812">Transmembrane</keyword>
<keyword evidence="5 7" id="KW-1133">Transmembrane helix</keyword>
<dbReference type="GO" id="GO:0000139">
    <property type="term" value="C:Golgi membrane"/>
    <property type="evidence" value="ECO:0007669"/>
    <property type="project" value="UniProtKB-SubCell"/>
</dbReference>
<comment type="subunit">
    <text evidence="3 7">Homooligomer.</text>
</comment>
<dbReference type="OrthoDB" id="5547497at2759"/>
<feature type="transmembrane region" description="Helical" evidence="7">
    <location>
        <begin position="293"/>
        <end position="313"/>
    </location>
</feature>
<keyword evidence="6 7" id="KW-0472">Membrane</keyword>
<keyword evidence="9" id="KW-1185">Reference proteome</keyword>
<evidence type="ECO:0000256" key="4">
    <source>
        <dbReference type="ARBA" id="ARBA00022692"/>
    </source>
</evidence>
<sequence length="345" mass="37415">MAGSDRGSHEEKRNSDEVKRAFLLPIAEHEEPPQPPAATLAGFSPKFWISALVNTLSTVAIVFTNKRIFSNPSLRHSQVTFAAFHFSVTALFLYIISRPQIAMFTAKRVPVLSVLPLAVAMIPNVVLPNASLAYSSVQFYQVVRVLLTPCVLLITYLSYQTKISRPATLTLIPVCVGVAIVSYFDAAPTSKADEKETSLLGVFFAFSGVIASSAYTVLIKHNHQKLDCTSHQLLLNLAAVAPIPMLYIIPFTDDITVHGSTSWSSWVLIIMSAVFACMINLSQFVIIEEGGAVTSTVVGHFKTLVIVSIGWMVSHAASYGSLGGATLALGSIAAYQRVQIREARK</sequence>
<dbReference type="AlphaFoldDB" id="A0A0F4GA91"/>
<dbReference type="GO" id="GO:0030659">
    <property type="term" value="C:cytoplasmic vesicle membrane"/>
    <property type="evidence" value="ECO:0007669"/>
    <property type="project" value="UniProtKB-SubCell"/>
</dbReference>
<name>A0A0F4GA91_9PEZI</name>
<accession>A0A0F4GA91</accession>
<dbReference type="EMBL" id="LAFY01004164">
    <property type="protein sequence ID" value="KJX94264.1"/>
    <property type="molecule type" value="Genomic_DNA"/>
</dbReference>
<evidence type="ECO:0000256" key="6">
    <source>
        <dbReference type="ARBA" id="ARBA00023136"/>
    </source>
</evidence>
<protein>
    <recommendedName>
        <fullName evidence="7">GDP-mannose transporter</fullName>
        <shortName evidence="7">GMT</shortName>
    </recommendedName>
</protein>
<feature type="transmembrane region" description="Helical" evidence="7">
    <location>
        <begin position="47"/>
        <end position="65"/>
    </location>
</feature>
<evidence type="ECO:0000256" key="7">
    <source>
        <dbReference type="RuleBase" id="RU367097"/>
    </source>
</evidence>
<comment type="similarity">
    <text evidence="2 7">Belongs to the TPT transporter family. SLC35D subfamily.</text>
</comment>
<comment type="function">
    <text evidence="1 7">Involved in the import of GDP-mannose from the cytoplasm into the Golgi lumen.</text>
</comment>
<gene>
    <name evidence="8" type="ORF">TI39_contig4205g00018</name>
</gene>
<keyword evidence="7" id="KW-0762">Sugar transport</keyword>